<gene>
    <name evidence="2" type="ORF">S7711_02798</name>
</gene>
<dbReference type="EMBL" id="KL648661">
    <property type="protein sequence ID" value="KEY66338.1"/>
    <property type="molecule type" value="Genomic_DNA"/>
</dbReference>
<dbReference type="OrthoDB" id="5317787at2759"/>
<evidence type="ECO:0000313" key="2">
    <source>
        <dbReference type="EMBL" id="KEY66338.1"/>
    </source>
</evidence>
<feature type="region of interest" description="Disordered" evidence="1">
    <location>
        <begin position="1"/>
        <end position="101"/>
    </location>
</feature>
<protein>
    <submittedName>
        <fullName evidence="2">Uncharacterized protein</fullName>
    </submittedName>
</protein>
<feature type="compositionally biased region" description="Low complexity" evidence="1">
    <location>
        <begin position="276"/>
        <end position="287"/>
    </location>
</feature>
<name>A0A084AM09_STACB</name>
<dbReference type="AlphaFoldDB" id="A0A084AM09"/>
<evidence type="ECO:0000256" key="1">
    <source>
        <dbReference type="SAM" id="MobiDB-lite"/>
    </source>
</evidence>
<reference evidence="2 3" key="1">
    <citation type="journal article" date="2014" name="BMC Genomics">
        <title>Comparative genome sequencing reveals chemotype-specific gene clusters in the toxigenic black mold Stachybotrys.</title>
        <authorList>
            <person name="Semeiks J."/>
            <person name="Borek D."/>
            <person name="Otwinowski Z."/>
            <person name="Grishin N.V."/>
        </authorList>
    </citation>
    <scope>NUCLEOTIDE SEQUENCE [LARGE SCALE GENOMIC DNA]</scope>
    <source>
        <strain evidence="3">CBS 109288 / IBT 7711</strain>
    </source>
</reference>
<keyword evidence="3" id="KW-1185">Reference proteome</keyword>
<organism evidence="2 3">
    <name type="scientific">Stachybotrys chartarum (strain CBS 109288 / IBT 7711)</name>
    <name type="common">Toxic black mold</name>
    <name type="synonym">Stilbospora chartarum</name>
    <dbReference type="NCBI Taxonomy" id="1280523"/>
    <lineage>
        <taxon>Eukaryota</taxon>
        <taxon>Fungi</taxon>
        <taxon>Dikarya</taxon>
        <taxon>Ascomycota</taxon>
        <taxon>Pezizomycotina</taxon>
        <taxon>Sordariomycetes</taxon>
        <taxon>Hypocreomycetidae</taxon>
        <taxon>Hypocreales</taxon>
        <taxon>Stachybotryaceae</taxon>
        <taxon>Stachybotrys</taxon>
    </lineage>
</organism>
<proteinExistence type="predicted"/>
<accession>A0A084AM09</accession>
<sequence>MSSRRPPPAKRTATTRTPSFSSSSQSSASDSPSESSRSDHHTPSSSRSTAPRTHGFAKPAAVVLPKEDEDFHRLELRRQKPSLHHDEDIPPSVKFEATSSASVNTYDSALSGLEEGDELFEDDGTELERPHLSSSSDDAIPTMLPPYRTAAFVEPSLRPSTPHSFGRLFPSVDRLSIRHDDFTPDGNMNLRVDTVVPGGRRPIAIQLFHLRMHDLALRDFSLRRYCRESGREVCNSKRTYTETSPVASAIRSVGRPLLHRSSSTATSLLGRRRPCSSSSSAATSASSHDGNETATASPPNARRPSVSTVSSGSIIKFPAAVPTLVPTNAIKLEFSNYARVDVVRHGSRGYEFEWWGHRYCWRRDVDKALGVFSFHLVRDGHGAPVAHIVPEVRTPSQVETDNEIGGWVPPSFMWISDHTIVDAVTDIAEHDSVIVATGLIALVDNSIKERWPAKKPAARRLSFHTNSDAETSRPRAFLRNILNRRHSDQYTNSPLRIGRALAAH</sequence>
<feature type="compositionally biased region" description="Low complexity" evidence="1">
    <location>
        <begin position="43"/>
        <end position="54"/>
    </location>
</feature>
<evidence type="ECO:0000313" key="3">
    <source>
        <dbReference type="Proteomes" id="UP000028045"/>
    </source>
</evidence>
<dbReference type="HOGENOM" id="CLU_033074_2_0_1"/>
<feature type="compositionally biased region" description="Basic and acidic residues" evidence="1">
    <location>
        <begin position="65"/>
        <end position="88"/>
    </location>
</feature>
<dbReference type="Proteomes" id="UP000028045">
    <property type="component" value="Unassembled WGS sequence"/>
</dbReference>
<feature type="compositionally biased region" description="Low complexity" evidence="1">
    <location>
        <begin position="10"/>
        <end position="35"/>
    </location>
</feature>
<feature type="region of interest" description="Disordered" evidence="1">
    <location>
        <begin position="263"/>
        <end position="307"/>
    </location>
</feature>